<evidence type="ECO:0000256" key="3">
    <source>
        <dbReference type="ARBA" id="ARBA00022840"/>
    </source>
</evidence>
<sequence length="408" mass="46039">MNHWVIYLDNNSNKKGFLKNFQKGKMPINFLEFENKTGKLFSPFTLEKLIDEEDKHDKKIISTAHQSLESMSSGEQKRALLHHLLSKNPDYIILDNPFDNLDITFQAQLKDILKSHSSYISFILLASRKADTLSFINNYGKLDKDEFSVIKNIEFNENSSIEAFSQVSIPNAITTYSGFQNPLINFKNVNVAYGEIRILNNINWTINKGDFWQLSGTNGSGKSTILSMIFGDNPKAFGQDIYLFGNKKGSGESVWDIKNKIGYYAPAMTNKFNGRHSIENMLISGLTDSVGLYTIPTELQKRIVKQWLTLLDLHALKNAYFNTLSTGKQRLVMTARAMVKRPPILILDEPTAGMDDDSAALLVALVNKFSEETDTAIIFVSHRKEKGLKPKRILNLIPSENGSLGKII</sequence>
<dbReference type="GO" id="GO:0042626">
    <property type="term" value="F:ATPase-coupled transmembrane transporter activity"/>
    <property type="evidence" value="ECO:0007669"/>
    <property type="project" value="TreeGrafter"/>
</dbReference>
<dbReference type="EMBL" id="FOYX01000001">
    <property type="protein sequence ID" value="SFR65740.1"/>
    <property type="molecule type" value="Genomic_DNA"/>
</dbReference>
<dbReference type="PROSITE" id="PS50893">
    <property type="entry name" value="ABC_TRANSPORTER_2"/>
    <property type="match status" value="1"/>
</dbReference>
<dbReference type="STRING" id="440514.SAMN04488010_1663"/>
<dbReference type="Gene3D" id="3.40.50.300">
    <property type="entry name" value="P-loop containing nucleotide triphosphate hydrolases"/>
    <property type="match status" value="2"/>
</dbReference>
<dbReference type="InterPro" id="IPR050095">
    <property type="entry name" value="ECF_ABC_transporter_ATP-bd"/>
</dbReference>
<evidence type="ECO:0000313" key="5">
    <source>
        <dbReference type="EMBL" id="SFR65740.1"/>
    </source>
</evidence>
<feature type="domain" description="ABC transporter" evidence="4">
    <location>
        <begin position="184"/>
        <end position="408"/>
    </location>
</feature>
<dbReference type="SUPFAM" id="SSF52540">
    <property type="entry name" value="P-loop containing nucleoside triphosphate hydrolases"/>
    <property type="match status" value="2"/>
</dbReference>
<dbReference type="GO" id="GO:0043190">
    <property type="term" value="C:ATP-binding cassette (ABC) transporter complex"/>
    <property type="evidence" value="ECO:0007669"/>
    <property type="project" value="TreeGrafter"/>
</dbReference>
<dbReference type="InterPro" id="IPR027417">
    <property type="entry name" value="P-loop_NTPase"/>
</dbReference>
<keyword evidence="6" id="KW-1185">Reference proteome</keyword>
<gene>
    <name evidence="5" type="ORF">SAMN04488010_1663</name>
</gene>
<evidence type="ECO:0000256" key="2">
    <source>
        <dbReference type="ARBA" id="ARBA00022741"/>
    </source>
</evidence>
<accession>A0A1I6IHD6</accession>
<dbReference type="AlphaFoldDB" id="A0A1I6IHD6"/>
<dbReference type="GO" id="GO:0005524">
    <property type="term" value="F:ATP binding"/>
    <property type="evidence" value="ECO:0007669"/>
    <property type="project" value="UniProtKB-KW"/>
</dbReference>
<evidence type="ECO:0000256" key="1">
    <source>
        <dbReference type="ARBA" id="ARBA00022448"/>
    </source>
</evidence>
<proteinExistence type="predicted"/>
<organism evidence="5 6">
    <name type="scientific">Maribacter stanieri</name>
    <dbReference type="NCBI Taxonomy" id="440514"/>
    <lineage>
        <taxon>Bacteria</taxon>
        <taxon>Pseudomonadati</taxon>
        <taxon>Bacteroidota</taxon>
        <taxon>Flavobacteriia</taxon>
        <taxon>Flavobacteriales</taxon>
        <taxon>Flavobacteriaceae</taxon>
        <taxon>Maribacter</taxon>
    </lineage>
</organism>
<dbReference type="InterPro" id="IPR003593">
    <property type="entry name" value="AAA+_ATPase"/>
</dbReference>
<dbReference type="GO" id="GO:0016887">
    <property type="term" value="F:ATP hydrolysis activity"/>
    <property type="evidence" value="ECO:0007669"/>
    <property type="project" value="InterPro"/>
</dbReference>
<keyword evidence="3 5" id="KW-0067">ATP-binding</keyword>
<dbReference type="SMART" id="SM00382">
    <property type="entry name" value="AAA"/>
    <property type="match status" value="1"/>
</dbReference>
<protein>
    <submittedName>
        <fullName evidence="5">Molybdate transport system ATP-binding protein</fullName>
    </submittedName>
</protein>
<dbReference type="Pfam" id="PF00005">
    <property type="entry name" value="ABC_tran"/>
    <property type="match status" value="1"/>
</dbReference>
<dbReference type="InterPro" id="IPR003439">
    <property type="entry name" value="ABC_transporter-like_ATP-bd"/>
</dbReference>
<dbReference type="Proteomes" id="UP000199462">
    <property type="component" value="Unassembled WGS sequence"/>
</dbReference>
<keyword evidence="1" id="KW-0813">Transport</keyword>
<evidence type="ECO:0000259" key="4">
    <source>
        <dbReference type="PROSITE" id="PS50893"/>
    </source>
</evidence>
<dbReference type="PANTHER" id="PTHR43553">
    <property type="entry name" value="HEAVY METAL TRANSPORTER"/>
    <property type="match status" value="1"/>
</dbReference>
<name>A0A1I6IHD6_9FLAO</name>
<evidence type="ECO:0000313" key="6">
    <source>
        <dbReference type="Proteomes" id="UP000199462"/>
    </source>
</evidence>
<reference evidence="6" key="1">
    <citation type="submission" date="2016-10" db="EMBL/GenBank/DDBJ databases">
        <authorList>
            <person name="Varghese N."/>
            <person name="Submissions S."/>
        </authorList>
    </citation>
    <scope>NUCLEOTIDE SEQUENCE [LARGE SCALE GENOMIC DNA]</scope>
    <source>
        <strain evidence="6">DSM 19891</strain>
    </source>
</reference>
<dbReference type="PANTHER" id="PTHR43553:SF3">
    <property type="entry name" value="ABC TRANSPORTER ATP-BINDING PROTEIN MODF"/>
    <property type="match status" value="1"/>
</dbReference>
<keyword evidence="2" id="KW-0547">Nucleotide-binding</keyword>